<sequence length="61" mass="6205">MGFGSCELAPSPKSQFHAVGFPVLLSVKLTSSGAFPEVTLLVKSAVGGKGPGELEGFARGR</sequence>
<comment type="caution">
    <text evidence="1">The sequence shown here is derived from an EMBL/GenBank/DDBJ whole genome shotgun (WGS) entry which is preliminary data.</text>
</comment>
<gene>
    <name evidence="1" type="ORF">SDC9_208880</name>
</gene>
<evidence type="ECO:0000313" key="1">
    <source>
        <dbReference type="EMBL" id="MPN61146.1"/>
    </source>
</evidence>
<dbReference type="AlphaFoldDB" id="A0A645JCI0"/>
<reference evidence="1" key="1">
    <citation type="submission" date="2019-08" db="EMBL/GenBank/DDBJ databases">
        <authorList>
            <person name="Kucharzyk K."/>
            <person name="Murdoch R.W."/>
            <person name="Higgins S."/>
            <person name="Loffler F."/>
        </authorList>
    </citation>
    <scope>NUCLEOTIDE SEQUENCE</scope>
</reference>
<proteinExistence type="predicted"/>
<organism evidence="1">
    <name type="scientific">bioreactor metagenome</name>
    <dbReference type="NCBI Taxonomy" id="1076179"/>
    <lineage>
        <taxon>unclassified sequences</taxon>
        <taxon>metagenomes</taxon>
        <taxon>ecological metagenomes</taxon>
    </lineage>
</organism>
<accession>A0A645JCI0</accession>
<name>A0A645JCI0_9ZZZZ</name>
<dbReference type="EMBL" id="VSSQ01137347">
    <property type="protein sequence ID" value="MPN61146.1"/>
    <property type="molecule type" value="Genomic_DNA"/>
</dbReference>
<protein>
    <submittedName>
        <fullName evidence="1">Uncharacterized protein</fullName>
    </submittedName>
</protein>